<feature type="compositionally biased region" description="Basic residues" evidence="1">
    <location>
        <begin position="1"/>
        <end position="12"/>
    </location>
</feature>
<feature type="region of interest" description="Disordered" evidence="1">
    <location>
        <begin position="1"/>
        <end position="85"/>
    </location>
</feature>
<dbReference type="RefSeq" id="WP_367636258.1">
    <property type="nucleotide sequence ID" value="NZ_JBFNQN010000002.1"/>
</dbReference>
<name>A0ABV3P223_9ACTN</name>
<dbReference type="Pfam" id="PF11273">
    <property type="entry name" value="DUF3073"/>
    <property type="match status" value="1"/>
</dbReference>
<organism evidence="2 3">
    <name type="scientific">Kineococcus endophyticus</name>
    <dbReference type="NCBI Taxonomy" id="1181883"/>
    <lineage>
        <taxon>Bacteria</taxon>
        <taxon>Bacillati</taxon>
        <taxon>Actinomycetota</taxon>
        <taxon>Actinomycetes</taxon>
        <taxon>Kineosporiales</taxon>
        <taxon>Kineosporiaceae</taxon>
        <taxon>Kineococcus</taxon>
    </lineage>
</organism>
<evidence type="ECO:0000313" key="3">
    <source>
        <dbReference type="Proteomes" id="UP001555826"/>
    </source>
</evidence>
<evidence type="ECO:0000313" key="2">
    <source>
        <dbReference type="EMBL" id="MEW9263653.1"/>
    </source>
</evidence>
<feature type="compositionally biased region" description="Acidic residues" evidence="1">
    <location>
        <begin position="51"/>
        <end position="65"/>
    </location>
</feature>
<dbReference type="EMBL" id="JBFNQN010000002">
    <property type="protein sequence ID" value="MEW9263653.1"/>
    <property type="molecule type" value="Genomic_DNA"/>
</dbReference>
<accession>A0ABV3P223</accession>
<comment type="caution">
    <text evidence="2">The sequence shown here is derived from an EMBL/GenBank/DDBJ whole genome shotgun (WGS) entry which is preliminary data.</text>
</comment>
<gene>
    <name evidence="2" type="ORF">AB1207_02745</name>
</gene>
<keyword evidence="3" id="KW-1185">Reference proteome</keyword>
<dbReference type="InterPro" id="IPR021426">
    <property type="entry name" value="DUF3073"/>
</dbReference>
<sequence>MGRGRQKAKQTKVARELKYFSPDTDYNALQRELHGPDPYRQTGRPAAPEAPESDVEDDDSDDNPEDWSKYTATDDYDDWTSKRRA</sequence>
<evidence type="ECO:0000256" key="1">
    <source>
        <dbReference type="SAM" id="MobiDB-lite"/>
    </source>
</evidence>
<dbReference type="Proteomes" id="UP001555826">
    <property type="component" value="Unassembled WGS sequence"/>
</dbReference>
<proteinExistence type="predicted"/>
<protein>
    <submittedName>
        <fullName evidence="2">DUF3073 domain-containing protein</fullName>
    </submittedName>
</protein>
<reference evidence="2 3" key="1">
    <citation type="submission" date="2024-07" db="EMBL/GenBank/DDBJ databases">
        <authorList>
            <person name="Thanompreechachai J."/>
            <person name="Duangmal K."/>
        </authorList>
    </citation>
    <scope>NUCLEOTIDE SEQUENCE [LARGE SCALE GENOMIC DNA]</scope>
    <source>
        <strain evidence="2 3">KCTC 19886</strain>
    </source>
</reference>